<name>A0A1X0R5X2_RHIZD</name>
<dbReference type="EMBL" id="KV921904">
    <property type="protein sequence ID" value="ORE07417.1"/>
    <property type="molecule type" value="Genomic_DNA"/>
</dbReference>
<evidence type="ECO:0000256" key="1">
    <source>
        <dbReference type="SAM" id="MobiDB-lite"/>
    </source>
</evidence>
<feature type="region of interest" description="Disordered" evidence="1">
    <location>
        <begin position="68"/>
        <end position="128"/>
    </location>
</feature>
<feature type="compositionally biased region" description="Basic residues" evidence="1">
    <location>
        <begin position="1"/>
        <end position="20"/>
    </location>
</feature>
<feature type="compositionally biased region" description="Basic and acidic residues" evidence="1">
    <location>
        <begin position="108"/>
        <end position="119"/>
    </location>
</feature>
<accession>A0A1X0R5X2</accession>
<proteinExistence type="predicted"/>
<reference evidence="2" key="1">
    <citation type="journal article" date="2016" name="Proc. Natl. Acad. Sci. U.S.A.">
        <title>Lipid metabolic changes in an early divergent fungus govern the establishment of a mutualistic symbiosis with endobacteria.</title>
        <authorList>
            <person name="Lastovetsky O.A."/>
            <person name="Gaspar M.L."/>
            <person name="Mondo S.J."/>
            <person name="LaButti K.M."/>
            <person name="Sandor L."/>
            <person name="Grigoriev I.V."/>
            <person name="Henry S.A."/>
            <person name="Pawlowska T.E."/>
        </authorList>
    </citation>
    <scope>NUCLEOTIDE SEQUENCE [LARGE SCALE GENOMIC DNA]</scope>
    <source>
        <strain evidence="2">ATCC 52814</strain>
    </source>
</reference>
<evidence type="ECO:0000313" key="2">
    <source>
        <dbReference type="EMBL" id="ORE07417.1"/>
    </source>
</evidence>
<feature type="region of interest" description="Disordered" evidence="1">
    <location>
        <begin position="1"/>
        <end position="29"/>
    </location>
</feature>
<dbReference type="Proteomes" id="UP000242414">
    <property type="component" value="Unassembled WGS sequence"/>
</dbReference>
<organism evidence="2">
    <name type="scientific">Rhizopus microsporus var. microsporus</name>
    <dbReference type="NCBI Taxonomy" id="86635"/>
    <lineage>
        <taxon>Eukaryota</taxon>
        <taxon>Fungi</taxon>
        <taxon>Fungi incertae sedis</taxon>
        <taxon>Mucoromycota</taxon>
        <taxon>Mucoromycotina</taxon>
        <taxon>Mucoromycetes</taxon>
        <taxon>Mucorales</taxon>
        <taxon>Mucorineae</taxon>
        <taxon>Rhizopodaceae</taxon>
        <taxon>Rhizopus</taxon>
    </lineage>
</organism>
<feature type="compositionally biased region" description="Basic residues" evidence="1">
    <location>
        <begin position="94"/>
        <end position="107"/>
    </location>
</feature>
<sequence length="128" mass="15086">MSNKKIPSKKTKIAKHKKKSRGELDNPKFLSNKNAMLELIEQAAGKEAERENKKLAKRLQVAKIIEEKEAQKEQKKEDKKEQLEQVKREYLESKKKKKAESRKQKIKTMREKENPVETKKAKKVRFAL</sequence>
<feature type="compositionally biased region" description="Basic and acidic residues" evidence="1">
    <location>
        <begin position="68"/>
        <end position="93"/>
    </location>
</feature>
<dbReference type="OrthoDB" id="2290570at2759"/>
<dbReference type="AlphaFoldDB" id="A0A1X0R5X2"/>
<protein>
    <submittedName>
        <fullName evidence="2">Uncharacterized protein</fullName>
    </submittedName>
</protein>
<gene>
    <name evidence="2" type="ORF">BCV72DRAFT_304616</name>
</gene>
<dbReference type="VEuPathDB" id="FungiDB:BCV72DRAFT_304616"/>